<dbReference type="Proteomes" id="UP001652564">
    <property type="component" value="Unassembled WGS sequence"/>
</dbReference>
<organism evidence="1 2">
    <name type="scientific">Albidovulum litorale</name>
    <dbReference type="NCBI Taxonomy" id="2984134"/>
    <lineage>
        <taxon>Bacteria</taxon>
        <taxon>Pseudomonadati</taxon>
        <taxon>Pseudomonadota</taxon>
        <taxon>Alphaproteobacteria</taxon>
        <taxon>Rhodobacterales</taxon>
        <taxon>Paracoccaceae</taxon>
        <taxon>Albidovulum</taxon>
    </lineage>
</organism>
<gene>
    <name evidence="1" type="ORF">OEZ71_17335</name>
</gene>
<comment type="caution">
    <text evidence="1">The sequence shown here is derived from an EMBL/GenBank/DDBJ whole genome shotgun (WGS) entry which is preliminary data.</text>
</comment>
<keyword evidence="2" id="KW-1185">Reference proteome</keyword>
<evidence type="ECO:0000313" key="1">
    <source>
        <dbReference type="EMBL" id="MCV2874063.1"/>
    </source>
</evidence>
<evidence type="ECO:0008006" key="3">
    <source>
        <dbReference type="Google" id="ProtNLM"/>
    </source>
</evidence>
<accession>A0ABT2ZSD8</accession>
<name>A0ABT2ZSD8_9RHOB</name>
<dbReference type="EMBL" id="JAOWKZ010000004">
    <property type="protein sequence ID" value="MCV2874063.1"/>
    <property type="molecule type" value="Genomic_DNA"/>
</dbReference>
<protein>
    <recommendedName>
        <fullName evidence="3">Peptide methionine sulfoxide reductase</fullName>
    </recommendedName>
</protein>
<sequence>MSDPFRGALERIPEGYSEGRYAGRRYRIEKTLLAGGRSVKLVAWELGGPDYISLNLYQLASGDLLKPCEMEEAKVRTFVTGLTLD</sequence>
<proteinExistence type="predicted"/>
<reference evidence="1 2" key="1">
    <citation type="submission" date="2022-10" db="EMBL/GenBank/DDBJ databases">
        <title>Defluviimonas sp. nov., isolated from ocean surface sediments.</title>
        <authorList>
            <person name="He W."/>
            <person name="Wang L."/>
            <person name="Zhang D.-F."/>
        </authorList>
    </citation>
    <scope>NUCLEOTIDE SEQUENCE [LARGE SCALE GENOMIC DNA]</scope>
    <source>
        <strain evidence="1 2">WL0050</strain>
    </source>
</reference>
<dbReference type="RefSeq" id="WP_263741315.1">
    <property type="nucleotide sequence ID" value="NZ_JAOWKZ010000004.1"/>
</dbReference>
<evidence type="ECO:0000313" key="2">
    <source>
        <dbReference type="Proteomes" id="UP001652564"/>
    </source>
</evidence>